<evidence type="ECO:0000313" key="2">
    <source>
        <dbReference type="EMBL" id="GBN16418.1"/>
    </source>
</evidence>
<accession>A0A4Y2LNW1</accession>
<comment type="caution">
    <text evidence="2">The sequence shown here is derived from an EMBL/GenBank/DDBJ whole genome shotgun (WGS) entry which is preliminary data.</text>
</comment>
<proteinExistence type="predicted"/>
<dbReference type="EMBL" id="BGPR01006147">
    <property type="protein sequence ID" value="GBN16418.1"/>
    <property type="molecule type" value="Genomic_DNA"/>
</dbReference>
<keyword evidence="1" id="KW-0472">Membrane</keyword>
<keyword evidence="3" id="KW-1185">Reference proteome</keyword>
<name>A0A4Y2LNW1_ARAVE</name>
<protein>
    <submittedName>
        <fullName evidence="2">Uncharacterized protein</fullName>
    </submittedName>
</protein>
<dbReference type="OrthoDB" id="2433005at2759"/>
<keyword evidence="1" id="KW-0812">Transmembrane</keyword>
<evidence type="ECO:0000256" key="1">
    <source>
        <dbReference type="SAM" id="Phobius"/>
    </source>
</evidence>
<organism evidence="2 3">
    <name type="scientific">Araneus ventricosus</name>
    <name type="common">Orbweaver spider</name>
    <name type="synonym">Epeira ventricosa</name>
    <dbReference type="NCBI Taxonomy" id="182803"/>
    <lineage>
        <taxon>Eukaryota</taxon>
        <taxon>Metazoa</taxon>
        <taxon>Ecdysozoa</taxon>
        <taxon>Arthropoda</taxon>
        <taxon>Chelicerata</taxon>
        <taxon>Arachnida</taxon>
        <taxon>Araneae</taxon>
        <taxon>Araneomorphae</taxon>
        <taxon>Entelegynae</taxon>
        <taxon>Araneoidea</taxon>
        <taxon>Araneidae</taxon>
        <taxon>Araneus</taxon>
    </lineage>
</organism>
<dbReference type="Proteomes" id="UP000499080">
    <property type="component" value="Unassembled WGS sequence"/>
</dbReference>
<gene>
    <name evidence="2" type="ORF">AVEN_256448_1</name>
</gene>
<evidence type="ECO:0000313" key="3">
    <source>
        <dbReference type="Proteomes" id="UP000499080"/>
    </source>
</evidence>
<dbReference type="AlphaFoldDB" id="A0A4Y2LNW1"/>
<sequence length="233" mass="26671">MTQTSNDIIVSEEGEFIELNLRIGLNLNVPVKGFLKMPYDFLCPPIKSKLSSRTCGSCGLYHASQKSSNRHKKTQHGEKSQKPCLVRPLRIAARRANELICVIKYVEGMEDAEWLNEEKVYQDSFREESDEVVIEGGSNIITDMEKWLEQPCCRIPDYMLEIKKTIGSFIDERVKPDSFHGSEEIFHLCRIEKKHTIYLSAYGGIYFKRGFLFSALGAMLTYGLLISNLNFKV</sequence>
<reference evidence="2 3" key="1">
    <citation type="journal article" date="2019" name="Sci. Rep.">
        <title>Orb-weaving spider Araneus ventricosus genome elucidates the spidroin gene catalogue.</title>
        <authorList>
            <person name="Kono N."/>
            <person name="Nakamura H."/>
            <person name="Ohtoshi R."/>
            <person name="Moran D.A.P."/>
            <person name="Shinohara A."/>
            <person name="Yoshida Y."/>
            <person name="Fujiwara M."/>
            <person name="Mori M."/>
            <person name="Tomita M."/>
            <person name="Arakawa K."/>
        </authorList>
    </citation>
    <scope>NUCLEOTIDE SEQUENCE [LARGE SCALE GENOMIC DNA]</scope>
</reference>
<keyword evidence="1" id="KW-1133">Transmembrane helix</keyword>
<feature type="transmembrane region" description="Helical" evidence="1">
    <location>
        <begin position="211"/>
        <end position="231"/>
    </location>
</feature>